<feature type="domain" description="3-hydroxyacyl-CoA dehydrogenase C-terminal" evidence="3">
    <location>
        <begin position="187"/>
        <end position="255"/>
    </location>
</feature>
<keyword evidence="2" id="KW-1133">Transmembrane helix</keyword>
<name>A0A4R0YMH6_9GAMM</name>
<keyword evidence="6" id="KW-1185">Reference proteome</keyword>
<dbReference type="SUPFAM" id="SSF48179">
    <property type="entry name" value="6-phosphogluconate dehydrogenase C-terminal domain-like"/>
    <property type="match status" value="1"/>
</dbReference>
<organism evidence="5 6">
    <name type="scientific">Dyella soli</name>
    <dbReference type="NCBI Taxonomy" id="522319"/>
    <lineage>
        <taxon>Bacteria</taxon>
        <taxon>Pseudomonadati</taxon>
        <taxon>Pseudomonadota</taxon>
        <taxon>Gammaproteobacteria</taxon>
        <taxon>Lysobacterales</taxon>
        <taxon>Rhodanobacteraceae</taxon>
        <taxon>Dyella</taxon>
    </lineage>
</organism>
<dbReference type="InterPro" id="IPR008927">
    <property type="entry name" value="6-PGluconate_DH-like_C_sf"/>
</dbReference>
<dbReference type="GO" id="GO:0016616">
    <property type="term" value="F:oxidoreductase activity, acting on the CH-OH group of donors, NAD or NADP as acceptor"/>
    <property type="evidence" value="ECO:0007669"/>
    <property type="project" value="InterPro"/>
</dbReference>
<keyword evidence="2" id="KW-0812">Transmembrane</keyword>
<dbReference type="Proteomes" id="UP000291822">
    <property type="component" value="Unassembled WGS sequence"/>
</dbReference>
<dbReference type="InterPro" id="IPR006176">
    <property type="entry name" value="3-OHacyl-CoA_DH_NAD-bd"/>
</dbReference>
<keyword evidence="2" id="KW-0472">Membrane</keyword>
<comment type="caution">
    <text evidence="5">The sequence shown here is derived from an EMBL/GenBank/DDBJ whole genome shotgun (WGS) entry which is preliminary data.</text>
</comment>
<dbReference type="AlphaFoldDB" id="A0A4R0YMH6"/>
<evidence type="ECO:0000256" key="1">
    <source>
        <dbReference type="ARBA" id="ARBA00023002"/>
    </source>
</evidence>
<feature type="domain" description="3-hydroxyacyl-CoA dehydrogenase NAD binding" evidence="4">
    <location>
        <begin position="7"/>
        <end position="181"/>
    </location>
</feature>
<sequence>MSREIKKIVVIGTGVIGASWCAFYLAKGLDVIATDIAPTAKANLDAYIKAAWPSLQQLGLSPGASVDRLSFTSTMDTALAAADLVQECGPERLDFKQELYRHMDQVLPPDVIIASSSSGLTMTDIQAKCESHPERCVIGHPFNPPHIIPLVEVVGGAKTSEETIARAMAFYAALGKKPIRLFKALAGHVANRLQAALYKEMLYLIGQGVLSVEDADVAVSYGPGLRWGVMGQSLQWHLGGGAGGIDHFMEHLMNPLQGIMKTLGEPNITDDLKKDVIAGVQAQLKGRSVDELAEAENRVILGALALRQQEGLV</sequence>
<dbReference type="Pfam" id="PF02737">
    <property type="entry name" value="3HCDH_N"/>
    <property type="match status" value="1"/>
</dbReference>
<dbReference type="EMBL" id="SJTG01000002">
    <property type="protein sequence ID" value="TCI10089.1"/>
    <property type="molecule type" value="Genomic_DNA"/>
</dbReference>
<dbReference type="InterPro" id="IPR013328">
    <property type="entry name" value="6PGD_dom2"/>
</dbReference>
<feature type="transmembrane region" description="Helical" evidence="2">
    <location>
        <begin position="7"/>
        <end position="26"/>
    </location>
</feature>
<keyword evidence="1" id="KW-0560">Oxidoreductase</keyword>
<gene>
    <name evidence="5" type="ORF">EZM97_14260</name>
</gene>
<dbReference type="Pfam" id="PF00725">
    <property type="entry name" value="3HCDH"/>
    <property type="match status" value="1"/>
</dbReference>
<evidence type="ECO:0000256" key="2">
    <source>
        <dbReference type="SAM" id="Phobius"/>
    </source>
</evidence>
<evidence type="ECO:0000313" key="6">
    <source>
        <dbReference type="Proteomes" id="UP000291822"/>
    </source>
</evidence>
<reference evidence="5 6" key="1">
    <citation type="submission" date="2019-02" db="EMBL/GenBank/DDBJ databases">
        <title>Dyella amyloliquefaciens sp. nov., isolated from forest soil.</title>
        <authorList>
            <person name="Gao Z.-H."/>
            <person name="Qiu L.-H."/>
        </authorList>
    </citation>
    <scope>NUCLEOTIDE SEQUENCE [LARGE SCALE GENOMIC DNA]</scope>
    <source>
        <strain evidence="5 6">KACC 12747</strain>
    </source>
</reference>
<dbReference type="InterPro" id="IPR036291">
    <property type="entry name" value="NAD(P)-bd_dom_sf"/>
</dbReference>
<evidence type="ECO:0000313" key="5">
    <source>
        <dbReference type="EMBL" id="TCI10089.1"/>
    </source>
</evidence>
<evidence type="ECO:0000259" key="4">
    <source>
        <dbReference type="Pfam" id="PF02737"/>
    </source>
</evidence>
<dbReference type="GO" id="GO:0070403">
    <property type="term" value="F:NAD+ binding"/>
    <property type="evidence" value="ECO:0007669"/>
    <property type="project" value="InterPro"/>
</dbReference>
<accession>A0A4R0YMH6</accession>
<dbReference type="PANTHER" id="PTHR48075">
    <property type="entry name" value="3-HYDROXYACYL-COA DEHYDROGENASE FAMILY PROTEIN"/>
    <property type="match status" value="1"/>
</dbReference>
<dbReference type="SUPFAM" id="SSF51735">
    <property type="entry name" value="NAD(P)-binding Rossmann-fold domains"/>
    <property type="match status" value="1"/>
</dbReference>
<dbReference type="PANTHER" id="PTHR48075:SF5">
    <property type="entry name" value="3-HYDROXYBUTYRYL-COA DEHYDROGENASE"/>
    <property type="match status" value="1"/>
</dbReference>
<dbReference type="Gene3D" id="3.40.50.720">
    <property type="entry name" value="NAD(P)-binding Rossmann-like Domain"/>
    <property type="match status" value="1"/>
</dbReference>
<protein>
    <submittedName>
        <fullName evidence="5">3-hydroxyacyl-CoA dehydrogenase</fullName>
    </submittedName>
</protein>
<evidence type="ECO:0000259" key="3">
    <source>
        <dbReference type="Pfam" id="PF00725"/>
    </source>
</evidence>
<proteinExistence type="predicted"/>
<dbReference type="InterPro" id="IPR006108">
    <property type="entry name" value="3HC_DH_C"/>
</dbReference>
<dbReference type="Gene3D" id="1.10.1040.10">
    <property type="entry name" value="N-(1-d-carboxylethyl)-l-norvaline Dehydrogenase, domain 2"/>
    <property type="match status" value="1"/>
</dbReference>
<dbReference type="RefSeq" id="WP_131407772.1">
    <property type="nucleotide sequence ID" value="NZ_SJTG01000002.1"/>
</dbReference>
<dbReference type="GO" id="GO:0006631">
    <property type="term" value="P:fatty acid metabolic process"/>
    <property type="evidence" value="ECO:0007669"/>
    <property type="project" value="InterPro"/>
</dbReference>